<evidence type="ECO:0000259" key="2">
    <source>
        <dbReference type="Pfam" id="PF02517"/>
    </source>
</evidence>
<dbReference type="GO" id="GO:0080120">
    <property type="term" value="P:CAAX-box protein maturation"/>
    <property type="evidence" value="ECO:0007669"/>
    <property type="project" value="UniProtKB-ARBA"/>
</dbReference>
<dbReference type="GO" id="GO:0006508">
    <property type="term" value="P:proteolysis"/>
    <property type="evidence" value="ECO:0007669"/>
    <property type="project" value="UniProtKB-KW"/>
</dbReference>
<dbReference type="RefSeq" id="WP_038496347.1">
    <property type="nucleotide sequence ID" value="NZ_BCTH01000022.1"/>
</dbReference>
<evidence type="ECO:0000313" key="4">
    <source>
        <dbReference type="Proteomes" id="UP000027604"/>
    </source>
</evidence>
<protein>
    <submittedName>
        <fullName evidence="3">CAAX amino terminal protease family protein</fullName>
    </submittedName>
</protein>
<dbReference type="EMBL" id="HG322949">
    <property type="protein sequence ID" value="CDG85221.1"/>
    <property type="molecule type" value="Genomic_DNA"/>
</dbReference>
<feature type="transmembrane region" description="Helical" evidence="1">
    <location>
        <begin position="39"/>
        <end position="56"/>
    </location>
</feature>
<dbReference type="PANTHER" id="PTHR35797">
    <property type="entry name" value="PROTEASE-RELATED"/>
    <property type="match status" value="1"/>
</dbReference>
<dbReference type="AlphaFoldDB" id="W0VBG3"/>
<name>W0VBG3_9BURK</name>
<feature type="transmembrane region" description="Helical" evidence="1">
    <location>
        <begin position="77"/>
        <end position="102"/>
    </location>
</feature>
<dbReference type="GO" id="GO:0004175">
    <property type="term" value="F:endopeptidase activity"/>
    <property type="evidence" value="ECO:0007669"/>
    <property type="project" value="UniProtKB-ARBA"/>
</dbReference>
<accession>W0VBG3</accession>
<dbReference type="KEGG" id="jag:GJA_4614"/>
<feature type="transmembrane region" description="Helical" evidence="1">
    <location>
        <begin position="224"/>
        <end position="242"/>
    </location>
</feature>
<evidence type="ECO:0000313" key="3">
    <source>
        <dbReference type="EMBL" id="CDG85221.1"/>
    </source>
</evidence>
<feature type="transmembrane region" description="Helical" evidence="1">
    <location>
        <begin position="168"/>
        <end position="190"/>
    </location>
</feature>
<dbReference type="OrthoDB" id="3693644at2"/>
<reference evidence="3 4" key="1">
    <citation type="journal article" date="2015" name="Genome Announc.">
        <title>Genome Sequence of Mushroom Soft-Rot Pathogen Janthinobacterium agaricidamnosum.</title>
        <authorList>
            <person name="Graupner K."/>
            <person name="Lackner G."/>
            <person name="Hertweck C."/>
        </authorList>
    </citation>
    <scope>NUCLEOTIDE SEQUENCE [LARGE SCALE GENOMIC DNA]</scope>
    <source>
        <strain evidence="4">NBRC 102515 / DSM 9628</strain>
    </source>
</reference>
<organism evidence="3 4">
    <name type="scientific">Janthinobacterium agaricidamnosum NBRC 102515 = DSM 9628</name>
    <dbReference type="NCBI Taxonomy" id="1349767"/>
    <lineage>
        <taxon>Bacteria</taxon>
        <taxon>Pseudomonadati</taxon>
        <taxon>Pseudomonadota</taxon>
        <taxon>Betaproteobacteria</taxon>
        <taxon>Burkholderiales</taxon>
        <taxon>Oxalobacteraceae</taxon>
        <taxon>Janthinobacterium</taxon>
    </lineage>
</organism>
<keyword evidence="1" id="KW-0472">Membrane</keyword>
<feature type="transmembrane region" description="Helical" evidence="1">
    <location>
        <begin position="12"/>
        <end position="33"/>
    </location>
</feature>
<dbReference type="PANTHER" id="PTHR35797:SF1">
    <property type="entry name" value="PROTEASE"/>
    <property type="match status" value="1"/>
</dbReference>
<dbReference type="eggNOG" id="COG1266">
    <property type="taxonomic scope" value="Bacteria"/>
</dbReference>
<dbReference type="HOGENOM" id="CLU_064706_5_0_4"/>
<keyword evidence="1" id="KW-0812">Transmembrane</keyword>
<feature type="domain" description="CAAX prenyl protease 2/Lysostaphin resistance protein A-like" evidence="2">
    <location>
        <begin position="136"/>
        <end position="237"/>
    </location>
</feature>
<dbReference type="Proteomes" id="UP000027604">
    <property type="component" value="Chromosome I"/>
</dbReference>
<feature type="transmembrane region" description="Helical" evidence="1">
    <location>
        <begin position="122"/>
        <end position="147"/>
    </location>
</feature>
<feature type="transmembrane region" description="Helical" evidence="1">
    <location>
        <begin position="254"/>
        <end position="275"/>
    </location>
</feature>
<proteinExistence type="predicted"/>
<sequence length="292" mass="33087">MKKSAHQIRKTIATFLLITFALGAIFDFLIIQSGKFPRTYIYGIMWCPALATYLTCRIFNIKISGLAWQWGEPKYHLWAYLTPLIYSSITYIIIWSCGWGGFYNEKFVTETAKSLGWSNLPHGVFIALYFVFQGVIGIFGGMSTALGEEIGWRGFLVPQLSKITSYTNLSLFTGVIWTLYHVPVLIFGDYNNGAPAWYGLGCFTVMLISGCFIVNWFSLKSQSLWPAVMLHASHNLFIQTLFTSLTQENSHSKYFIDEFGIVLALVSVCFAIYFWRRRGELAAPELQRGAVA</sequence>
<keyword evidence="3" id="KW-0378">Hydrolase</keyword>
<dbReference type="Pfam" id="PF02517">
    <property type="entry name" value="Rce1-like"/>
    <property type="match status" value="1"/>
</dbReference>
<dbReference type="STRING" id="1349767.GJA_4614"/>
<gene>
    <name evidence="3" type="ORF">GJA_4614</name>
</gene>
<keyword evidence="4" id="KW-1185">Reference proteome</keyword>
<feature type="transmembrane region" description="Helical" evidence="1">
    <location>
        <begin position="196"/>
        <end position="217"/>
    </location>
</feature>
<dbReference type="InterPro" id="IPR003675">
    <property type="entry name" value="Rce1/LyrA-like_dom"/>
</dbReference>
<evidence type="ECO:0000256" key="1">
    <source>
        <dbReference type="SAM" id="Phobius"/>
    </source>
</evidence>
<keyword evidence="3" id="KW-0645">Protease</keyword>
<keyword evidence="1" id="KW-1133">Transmembrane helix</keyword>
<dbReference type="InterPro" id="IPR042150">
    <property type="entry name" value="MmRce1-like"/>
</dbReference>